<sequence length="254" mass="27724">MTCKIDYQPAADLLDGRIILVTGAGDGIGRAAALTFADHGATVVLLGRTISKLEKVYDEIEAAGGPQPAIFPLNFEGATLKDYHDMAETLDKAFGRLDGILHNAGILGRITLFEQYNPELWEQVMQVNINGPIWMTQALMPLLKRSTDASVIFTSSSVGRRGRAYWGAYAVSKFATEGFVEVLADEVEHLGSVRVNSLNPGGTRTAMRKAAYPGENEMTLRTPEEIMPTYLWLMGPDSRGHNGEKFDAQPPKHG</sequence>
<keyword evidence="5" id="KW-1185">Reference proteome</keyword>
<proteinExistence type="inferred from homology"/>
<dbReference type="NCBIfam" id="NF006509">
    <property type="entry name" value="PRK08945.1"/>
    <property type="match status" value="1"/>
</dbReference>
<reference evidence="4 5" key="1">
    <citation type="submission" date="2019-09" db="EMBL/GenBank/DDBJ databases">
        <authorList>
            <person name="Criscuolo A."/>
        </authorList>
    </citation>
    <scope>NUCLEOTIDE SEQUENCE [LARGE SCALE GENOMIC DNA]</scope>
    <source>
        <strain evidence="5">3(2)</strain>
    </source>
</reference>
<dbReference type="EMBL" id="CABVOU010000046">
    <property type="protein sequence ID" value="VVZ97289.1"/>
    <property type="molecule type" value="Genomic_DNA"/>
</dbReference>
<dbReference type="InterPro" id="IPR057326">
    <property type="entry name" value="KR_dom"/>
</dbReference>
<feature type="domain" description="Ketoreductase" evidence="3">
    <location>
        <begin position="17"/>
        <end position="204"/>
    </location>
</feature>
<evidence type="ECO:0000313" key="5">
    <source>
        <dbReference type="Proteomes" id="UP000326725"/>
    </source>
</evidence>
<dbReference type="Gene3D" id="3.40.50.720">
    <property type="entry name" value="NAD(P)-binding Rossmann-like Domain"/>
    <property type="match status" value="1"/>
</dbReference>
<organism evidence="4 5">
    <name type="scientific">Halomonas lysinitropha</name>
    <dbReference type="NCBI Taxonomy" id="2607506"/>
    <lineage>
        <taxon>Bacteria</taxon>
        <taxon>Pseudomonadati</taxon>
        <taxon>Pseudomonadota</taxon>
        <taxon>Gammaproteobacteria</taxon>
        <taxon>Oceanospirillales</taxon>
        <taxon>Halomonadaceae</taxon>
        <taxon>Halomonas</taxon>
    </lineage>
</organism>
<dbReference type="RefSeq" id="WP_151445088.1">
    <property type="nucleotide sequence ID" value="NZ_CABVOU010000046.1"/>
</dbReference>
<dbReference type="Proteomes" id="UP000326725">
    <property type="component" value="Unassembled WGS sequence"/>
</dbReference>
<keyword evidence="2 4" id="KW-0560">Oxidoreductase</keyword>
<name>A0A5K1ICB1_9GAMM</name>
<dbReference type="InterPro" id="IPR002347">
    <property type="entry name" value="SDR_fam"/>
</dbReference>
<dbReference type="PRINTS" id="PR00081">
    <property type="entry name" value="GDHRDH"/>
</dbReference>
<evidence type="ECO:0000259" key="3">
    <source>
        <dbReference type="SMART" id="SM00822"/>
    </source>
</evidence>
<dbReference type="SUPFAM" id="SSF51735">
    <property type="entry name" value="NAD(P)-binding Rossmann-fold domains"/>
    <property type="match status" value="1"/>
</dbReference>
<evidence type="ECO:0000256" key="2">
    <source>
        <dbReference type="ARBA" id="ARBA00023002"/>
    </source>
</evidence>
<dbReference type="PROSITE" id="PS00061">
    <property type="entry name" value="ADH_SHORT"/>
    <property type="match status" value="1"/>
</dbReference>
<dbReference type="InterPro" id="IPR036291">
    <property type="entry name" value="NAD(P)-bd_dom_sf"/>
</dbReference>
<dbReference type="AlphaFoldDB" id="A0A5K1ICB1"/>
<dbReference type="InterPro" id="IPR020904">
    <property type="entry name" value="Sc_DH/Rdtase_CS"/>
</dbReference>
<gene>
    <name evidence="4" type="primary">yciK</name>
    <name evidence="4" type="ORF">HALO32_03406</name>
</gene>
<evidence type="ECO:0000313" key="4">
    <source>
        <dbReference type="EMBL" id="VVZ97289.1"/>
    </source>
</evidence>
<accession>A0A5K1ICB1</accession>
<comment type="similarity">
    <text evidence="1">Belongs to the short-chain dehydrogenases/reductases (SDR) family.</text>
</comment>
<dbReference type="GO" id="GO:0016491">
    <property type="term" value="F:oxidoreductase activity"/>
    <property type="evidence" value="ECO:0007669"/>
    <property type="project" value="UniProtKB-KW"/>
</dbReference>
<evidence type="ECO:0000256" key="1">
    <source>
        <dbReference type="ARBA" id="ARBA00006484"/>
    </source>
</evidence>
<dbReference type="EC" id="1.-.-.-" evidence="4"/>
<dbReference type="Pfam" id="PF00106">
    <property type="entry name" value="adh_short"/>
    <property type="match status" value="1"/>
</dbReference>
<dbReference type="SMART" id="SM00822">
    <property type="entry name" value="PKS_KR"/>
    <property type="match status" value="1"/>
</dbReference>
<dbReference type="PANTHER" id="PTHR42901">
    <property type="entry name" value="ALCOHOL DEHYDROGENASE"/>
    <property type="match status" value="1"/>
</dbReference>
<protein>
    <submittedName>
        <fullName evidence="4">Putative oxidoreductase YciK</fullName>
        <ecNumber evidence="4">1.-.-.-</ecNumber>
    </submittedName>
</protein>
<dbReference type="PANTHER" id="PTHR42901:SF1">
    <property type="entry name" value="ALCOHOL DEHYDROGENASE"/>
    <property type="match status" value="1"/>
</dbReference>